<comment type="caution">
    <text evidence="8">The sequence shown here is derived from an EMBL/GenBank/DDBJ whole genome shotgun (WGS) entry which is preliminary data.</text>
</comment>
<dbReference type="GO" id="GO:0004497">
    <property type="term" value="F:monooxygenase activity"/>
    <property type="evidence" value="ECO:0007669"/>
    <property type="project" value="UniProtKB-KW"/>
</dbReference>
<keyword evidence="9" id="KW-1185">Reference proteome</keyword>
<dbReference type="GO" id="GO:0020037">
    <property type="term" value="F:heme binding"/>
    <property type="evidence" value="ECO:0007669"/>
    <property type="project" value="InterPro"/>
</dbReference>
<evidence type="ECO:0000256" key="4">
    <source>
        <dbReference type="ARBA" id="ARBA00023002"/>
    </source>
</evidence>
<accession>A0A7W8EL89</accession>
<evidence type="ECO:0000256" key="5">
    <source>
        <dbReference type="ARBA" id="ARBA00023004"/>
    </source>
</evidence>
<gene>
    <name evidence="8" type="ORF">HNR40_009139</name>
</gene>
<evidence type="ECO:0000313" key="8">
    <source>
        <dbReference type="EMBL" id="MBB5083634.1"/>
    </source>
</evidence>
<sequence>MFGKKFLSDPYPAYARLREEEPVHWDDRLNGWVITRHHDVYAAHLDPQTYSSHRLGAMVSNRVGPTSSDEMKKFMDFAPEWMLFRDPPDHTRIRRVMNSEFRGRDIRALRPRIEEISAGVIDRAAAKGEFDLVRDFAYQLPGRVLAVMYGLPSDEGGRLTDWWYEIRHMQRVFLGADPTQVAPSGSSVAEAFSAMTPYLAEIIADRRRSPKQDLVSRVIALAERGTEDGLRLDEHETFAHLLLLPLASFGTTMDLIGNGVLGLLQQRDQWNLLRNEPALIPAAVEEVLRYDASVQLTHRLVTRDLEIAGQPIAEGELVYLVRGAANRDPERWPDPDRINLRRHDSGHVGFGVGIHRCLGAGLAQVITASALKVLTQRVPGLCAVPGRPHRWKADTPQFRGLSEFPVQKER</sequence>
<dbReference type="PANTHER" id="PTHR46696">
    <property type="entry name" value="P450, PUTATIVE (EUROFUNG)-RELATED"/>
    <property type="match status" value="1"/>
</dbReference>
<dbReference type="Proteomes" id="UP000568380">
    <property type="component" value="Unassembled WGS sequence"/>
</dbReference>
<dbReference type="InterPro" id="IPR002397">
    <property type="entry name" value="Cyt_P450_B"/>
</dbReference>
<evidence type="ECO:0000256" key="1">
    <source>
        <dbReference type="ARBA" id="ARBA00010617"/>
    </source>
</evidence>
<keyword evidence="2 7" id="KW-0349">Heme</keyword>
<dbReference type="InterPro" id="IPR001128">
    <property type="entry name" value="Cyt_P450"/>
</dbReference>
<comment type="similarity">
    <text evidence="1 7">Belongs to the cytochrome P450 family.</text>
</comment>
<dbReference type="InterPro" id="IPR036396">
    <property type="entry name" value="Cyt_P450_sf"/>
</dbReference>
<dbReference type="Pfam" id="PF00067">
    <property type="entry name" value="p450"/>
    <property type="match status" value="1"/>
</dbReference>
<dbReference type="GO" id="GO:0005506">
    <property type="term" value="F:iron ion binding"/>
    <property type="evidence" value="ECO:0007669"/>
    <property type="project" value="InterPro"/>
</dbReference>
<name>A0A7W8EL89_9ACTN</name>
<proteinExistence type="inferred from homology"/>
<dbReference type="PANTHER" id="PTHR46696:SF1">
    <property type="entry name" value="CYTOCHROME P450 YJIB-RELATED"/>
    <property type="match status" value="1"/>
</dbReference>
<dbReference type="FunFam" id="1.10.630.10:FF:000018">
    <property type="entry name" value="Cytochrome P450 monooxygenase"/>
    <property type="match status" value="1"/>
</dbReference>
<evidence type="ECO:0000256" key="7">
    <source>
        <dbReference type="RuleBase" id="RU000461"/>
    </source>
</evidence>
<reference evidence="8 9" key="1">
    <citation type="submission" date="2020-08" db="EMBL/GenBank/DDBJ databases">
        <title>Genomic Encyclopedia of Type Strains, Phase IV (KMG-IV): sequencing the most valuable type-strain genomes for metagenomic binning, comparative biology and taxonomic classification.</title>
        <authorList>
            <person name="Goeker M."/>
        </authorList>
    </citation>
    <scope>NUCLEOTIDE SEQUENCE [LARGE SCALE GENOMIC DNA]</scope>
    <source>
        <strain evidence="8 9">DSM 45385</strain>
    </source>
</reference>
<dbReference type="RefSeq" id="WP_184972924.1">
    <property type="nucleotide sequence ID" value="NZ_JACHIN010000018.1"/>
</dbReference>
<dbReference type="GO" id="GO:0016705">
    <property type="term" value="F:oxidoreductase activity, acting on paired donors, with incorporation or reduction of molecular oxygen"/>
    <property type="evidence" value="ECO:0007669"/>
    <property type="project" value="InterPro"/>
</dbReference>
<evidence type="ECO:0000256" key="2">
    <source>
        <dbReference type="ARBA" id="ARBA00022617"/>
    </source>
</evidence>
<dbReference type="CDD" id="cd20625">
    <property type="entry name" value="CYP164-like"/>
    <property type="match status" value="1"/>
</dbReference>
<dbReference type="SUPFAM" id="SSF48264">
    <property type="entry name" value="Cytochrome P450"/>
    <property type="match status" value="1"/>
</dbReference>
<dbReference type="AlphaFoldDB" id="A0A7W8EL89"/>
<protein>
    <recommendedName>
        <fullName evidence="10">Cytochrome P450</fullName>
    </recommendedName>
</protein>
<evidence type="ECO:0008006" key="10">
    <source>
        <dbReference type="Google" id="ProtNLM"/>
    </source>
</evidence>
<dbReference type="PRINTS" id="PR00359">
    <property type="entry name" value="BP450"/>
</dbReference>
<evidence type="ECO:0000256" key="6">
    <source>
        <dbReference type="ARBA" id="ARBA00023033"/>
    </source>
</evidence>
<dbReference type="InterPro" id="IPR017972">
    <property type="entry name" value="Cyt_P450_CS"/>
</dbReference>
<dbReference type="EMBL" id="JACHIN010000018">
    <property type="protein sequence ID" value="MBB5083634.1"/>
    <property type="molecule type" value="Genomic_DNA"/>
</dbReference>
<dbReference type="Gene3D" id="1.10.630.10">
    <property type="entry name" value="Cytochrome P450"/>
    <property type="match status" value="1"/>
</dbReference>
<keyword evidence="6 7" id="KW-0503">Monooxygenase</keyword>
<evidence type="ECO:0000313" key="9">
    <source>
        <dbReference type="Proteomes" id="UP000568380"/>
    </source>
</evidence>
<keyword evidence="3 7" id="KW-0479">Metal-binding</keyword>
<keyword evidence="5 7" id="KW-0408">Iron</keyword>
<organism evidence="8 9">
    <name type="scientific">Nonomuraea endophytica</name>
    <dbReference type="NCBI Taxonomy" id="714136"/>
    <lineage>
        <taxon>Bacteria</taxon>
        <taxon>Bacillati</taxon>
        <taxon>Actinomycetota</taxon>
        <taxon>Actinomycetes</taxon>
        <taxon>Streptosporangiales</taxon>
        <taxon>Streptosporangiaceae</taxon>
        <taxon>Nonomuraea</taxon>
    </lineage>
</organism>
<keyword evidence="4 7" id="KW-0560">Oxidoreductase</keyword>
<evidence type="ECO:0000256" key="3">
    <source>
        <dbReference type="ARBA" id="ARBA00022723"/>
    </source>
</evidence>
<dbReference type="PROSITE" id="PS00086">
    <property type="entry name" value="CYTOCHROME_P450"/>
    <property type="match status" value="1"/>
</dbReference>